<gene>
    <name evidence="2" type="ORF">ACN38_g4688</name>
</gene>
<proteinExistence type="predicted"/>
<sequence>MIVDESRMPRSYRFYVISQGSPRDIISPDLGFCQYNSIPRYTLLRHCLRVPYSAQLPPPLPIQFYSMTQGPSSFTMTIQLERSSHGWKCEQCGLPGVRLSTSSGSNDAGSRAYYKCVPCNRSLGPCPCTTPGARTTSTCPCSDIEAESPGDEQMPRRLSNADFVSEEDWEANCSPGFMVSRFKAQGKELLLWP</sequence>
<reference evidence="2 3" key="1">
    <citation type="submission" date="2015-08" db="EMBL/GenBank/DDBJ databases">
        <title>Genome sequencing of Penicillium nordicum.</title>
        <authorList>
            <person name="Nguyen H.D."/>
            <person name="Seifert K.A."/>
        </authorList>
    </citation>
    <scope>NUCLEOTIDE SEQUENCE [LARGE SCALE GENOMIC DNA]</scope>
    <source>
        <strain evidence="2 3">DAOMC 185683</strain>
    </source>
</reference>
<evidence type="ECO:0000313" key="2">
    <source>
        <dbReference type="EMBL" id="KOS44356.1"/>
    </source>
</evidence>
<dbReference type="InterPro" id="IPR056444">
    <property type="entry name" value="Zn_ribbon_GRF_2"/>
</dbReference>
<dbReference type="AlphaFoldDB" id="A0A0M8P2X9"/>
<dbReference type="Pfam" id="PF23549">
    <property type="entry name" value="Zn_ribbon_GRF_2"/>
    <property type="match status" value="1"/>
</dbReference>
<protein>
    <recommendedName>
        <fullName evidence="1">GRF-like zinc ribbon domain-containing protein</fullName>
    </recommendedName>
</protein>
<evidence type="ECO:0000259" key="1">
    <source>
        <dbReference type="Pfam" id="PF23549"/>
    </source>
</evidence>
<keyword evidence="3" id="KW-1185">Reference proteome</keyword>
<dbReference type="EMBL" id="LHQQ01000062">
    <property type="protein sequence ID" value="KOS44356.1"/>
    <property type="molecule type" value="Genomic_DNA"/>
</dbReference>
<dbReference type="OrthoDB" id="4313887at2759"/>
<evidence type="ECO:0000313" key="3">
    <source>
        <dbReference type="Proteomes" id="UP000037696"/>
    </source>
</evidence>
<feature type="domain" description="GRF-like zinc ribbon" evidence="1">
    <location>
        <begin position="87"/>
        <end position="126"/>
    </location>
</feature>
<name>A0A0M8P2X9_9EURO</name>
<dbReference type="Proteomes" id="UP000037696">
    <property type="component" value="Unassembled WGS sequence"/>
</dbReference>
<accession>A0A0M8P2X9</accession>
<organism evidence="2 3">
    <name type="scientific">Penicillium nordicum</name>
    <dbReference type="NCBI Taxonomy" id="229535"/>
    <lineage>
        <taxon>Eukaryota</taxon>
        <taxon>Fungi</taxon>
        <taxon>Dikarya</taxon>
        <taxon>Ascomycota</taxon>
        <taxon>Pezizomycotina</taxon>
        <taxon>Eurotiomycetes</taxon>
        <taxon>Eurotiomycetidae</taxon>
        <taxon>Eurotiales</taxon>
        <taxon>Aspergillaceae</taxon>
        <taxon>Penicillium</taxon>
    </lineage>
</organism>
<comment type="caution">
    <text evidence="2">The sequence shown here is derived from an EMBL/GenBank/DDBJ whole genome shotgun (WGS) entry which is preliminary data.</text>
</comment>